<proteinExistence type="predicted"/>
<dbReference type="PANTHER" id="PTHR47338">
    <property type="entry name" value="ZN(II)2CYS6 TRANSCRIPTION FACTOR (EUROFUNG)-RELATED"/>
    <property type="match status" value="1"/>
</dbReference>
<sequence length="423" mass="47017">MDRLVSHVTARPYTLRTIKLNIQLPCSETAFLFEESSSGSTSTLETGPRLDCTEVLPFFIKTVALWGTMTDIFANGVRGSTSNSPTDPNGAFYQAEQEIKIWKDTLPSRMQWSMKNYRTHRVLGQGSLFVSMHFVLNHALCVAHQEYLPQLDNDSIFPLTADADRPASCNVVNTCIHHADEITRIASSLYGGDAIDKEMLCAPFVGVALECAACCHLWSIYLHEQVPDPDTLLSQPRATPRQKLRLLGDILKSWSEAWPIAAAWYETIELLTRLYDAARPGGSPILQVEDVGDENPPAVCGDVSLGSGLPDPRTSTITNRLIDKIRLIIMTVSENSGLRNRQTRLWIENLCSHTWQQAQAAATTTNTAEFGDDTFDPLASFSNFSNFEDVLEFMGGYEDFQAFDPFINANSGQVDQQLLLPFP</sequence>
<gene>
    <name evidence="6" type="ORF">PVAG01_11185</name>
</gene>
<keyword evidence="7" id="KW-1185">Reference proteome</keyword>
<dbReference type="EMBL" id="JBFCZG010000011">
    <property type="protein sequence ID" value="KAL3417185.1"/>
    <property type="molecule type" value="Genomic_DNA"/>
</dbReference>
<reference evidence="6 7" key="1">
    <citation type="submission" date="2024-06" db="EMBL/GenBank/DDBJ databases">
        <title>Complete genome of Phlyctema vagabunda strain 19-DSS-EL-015.</title>
        <authorList>
            <person name="Fiorenzani C."/>
        </authorList>
    </citation>
    <scope>NUCLEOTIDE SEQUENCE [LARGE SCALE GENOMIC DNA]</scope>
    <source>
        <strain evidence="6 7">19-DSS-EL-015</strain>
    </source>
</reference>
<accession>A0ABR4P1M0</accession>
<dbReference type="InterPro" id="IPR050815">
    <property type="entry name" value="TF_fung"/>
</dbReference>
<evidence type="ECO:0000256" key="4">
    <source>
        <dbReference type="ARBA" id="ARBA00023163"/>
    </source>
</evidence>
<evidence type="ECO:0000256" key="2">
    <source>
        <dbReference type="ARBA" id="ARBA00022723"/>
    </source>
</evidence>
<evidence type="ECO:0000256" key="1">
    <source>
        <dbReference type="ARBA" id="ARBA00004123"/>
    </source>
</evidence>
<keyword evidence="2" id="KW-0479">Metal-binding</keyword>
<name>A0ABR4P1M0_9HELO</name>
<dbReference type="CDD" id="cd12148">
    <property type="entry name" value="fungal_TF_MHR"/>
    <property type="match status" value="1"/>
</dbReference>
<dbReference type="PANTHER" id="PTHR47338:SF25">
    <property type="entry name" value="TRANSCRIPTION FACTOR"/>
    <property type="match status" value="1"/>
</dbReference>
<evidence type="ECO:0000313" key="7">
    <source>
        <dbReference type="Proteomes" id="UP001629113"/>
    </source>
</evidence>
<evidence type="ECO:0000256" key="3">
    <source>
        <dbReference type="ARBA" id="ARBA00023015"/>
    </source>
</evidence>
<comment type="subcellular location">
    <subcellularLocation>
        <location evidence="1">Nucleus</location>
    </subcellularLocation>
</comment>
<keyword evidence="4" id="KW-0804">Transcription</keyword>
<evidence type="ECO:0000313" key="6">
    <source>
        <dbReference type="EMBL" id="KAL3417185.1"/>
    </source>
</evidence>
<dbReference type="Proteomes" id="UP001629113">
    <property type="component" value="Unassembled WGS sequence"/>
</dbReference>
<protein>
    <submittedName>
        <fullName evidence="6">Fungal specific transcription factor</fullName>
    </submittedName>
</protein>
<evidence type="ECO:0000256" key="5">
    <source>
        <dbReference type="ARBA" id="ARBA00023242"/>
    </source>
</evidence>
<keyword evidence="5" id="KW-0539">Nucleus</keyword>
<comment type="caution">
    <text evidence="6">The sequence shown here is derived from an EMBL/GenBank/DDBJ whole genome shotgun (WGS) entry which is preliminary data.</text>
</comment>
<keyword evidence="3" id="KW-0805">Transcription regulation</keyword>
<organism evidence="6 7">
    <name type="scientific">Phlyctema vagabunda</name>
    <dbReference type="NCBI Taxonomy" id="108571"/>
    <lineage>
        <taxon>Eukaryota</taxon>
        <taxon>Fungi</taxon>
        <taxon>Dikarya</taxon>
        <taxon>Ascomycota</taxon>
        <taxon>Pezizomycotina</taxon>
        <taxon>Leotiomycetes</taxon>
        <taxon>Helotiales</taxon>
        <taxon>Dermateaceae</taxon>
        <taxon>Phlyctema</taxon>
    </lineage>
</organism>